<evidence type="ECO:0000256" key="3">
    <source>
        <dbReference type="ARBA" id="ARBA00022842"/>
    </source>
</evidence>
<dbReference type="Proteomes" id="UP000544331">
    <property type="component" value="Unassembled WGS sequence"/>
</dbReference>
<keyword evidence="2" id="KW-0378">Hydrolase</keyword>
<dbReference type="Gene3D" id="3.40.50.1000">
    <property type="entry name" value="HAD superfamily/HAD-like"/>
    <property type="match status" value="1"/>
</dbReference>
<evidence type="ECO:0000313" key="6">
    <source>
        <dbReference type="Proteomes" id="UP000544331"/>
    </source>
</evidence>
<sequence>MTPQASSSKEAGTQPPPQPPTELARDLQRSKVIFFTLDTLFDRDHATECALERCRELNQDLRSKSMDELKRAYDHAMAAAYRQHIIAHLRGSGPGGSHILQASVDKVAIFFQQLNLNLPSERDRSLIGNEFAAEFSRNKFEVHGVSKSLAQLQKLEYAIVVADDDLDWKVVKDLNFWQYIDANIITNDPLVRKPDPRVFKNALDACGVSPSNAVIVGSSIEKDIHGIIAAGAEPILYMPGHNNTVMDVQGTRVLVVRTMVELLVEMQRRPENSHLVRAQRRQLPPIPPFPSHPSMINAPQNQAYPDNQNGEPSAQHHYQGSSQSRHPAPGPQPVEDRHASQSWESTRPSQPGSSNETPRTHMLSSRGQPTKYYERTVRPAPSLSSAPAKRSYYQVESEHGYLPSSRRRDHGYPHDDSASGHYDPAGKPSPGPSTKSSSTHAPHPVTPPMRPISDGSGGFGTRSSSPVNTPQTPPPPPTLPPISPYPLTEDYGISKATYVENWDQPRSQYEGYGNGTSRNR</sequence>
<evidence type="ECO:0000256" key="1">
    <source>
        <dbReference type="ARBA" id="ARBA00022723"/>
    </source>
</evidence>
<keyword evidence="1" id="KW-0479">Metal-binding</keyword>
<dbReference type="AlphaFoldDB" id="A0A8H6DFJ8"/>
<gene>
    <name evidence="5" type="ORF">FMUND_7098</name>
</gene>
<keyword evidence="3" id="KW-0460">Magnesium</keyword>
<keyword evidence="6" id="KW-1185">Reference proteome</keyword>
<evidence type="ECO:0000313" key="5">
    <source>
        <dbReference type="EMBL" id="KAF5715004.1"/>
    </source>
</evidence>
<feature type="compositionally biased region" description="Polar residues" evidence="4">
    <location>
        <begin position="297"/>
        <end position="325"/>
    </location>
</feature>
<feature type="compositionally biased region" description="Polar residues" evidence="4">
    <location>
        <begin position="340"/>
        <end position="368"/>
    </location>
</feature>
<feature type="region of interest" description="Disordered" evidence="4">
    <location>
        <begin position="273"/>
        <end position="520"/>
    </location>
</feature>
<evidence type="ECO:0000256" key="2">
    <source>
        <dbReference type="ARBA" id="ARBA00022801"/>
    </source>
</evidence>
<protein>
    <submittedName>
        <fullName evidence="5">Uncharacterized protein</fullName>
    </submittedName>
</protein>
<feature type="compositionally biased region" description="Pro residues" evidence="4">
    <location>
        <begin position="471"/>
        <end position="484"/>
    </location>
</feature>
<dbReference type="GO" id="GO:0016791">
    <property type="term" value="F:phosphatase activity"/>
    <property type="evidence" value="ECO:0007669"/>
    <property type="project" value="TreeGrafter"/>
</dbReference>
<dbReference type="EMBL" id="JAAOAN010000233">
    <property type="protein sequence ID" value="KAF5715004.1"/>
    <property type="molecule type" value="Genomic_DNA"/>
</dbReference>
<feature type="region of interest" description="Disordered" evidence="4">
    <location>
        <begin position="1"/>
        <end position="23"/>
    </location>
</feature>
<feature type="compositionally biased region" description="Low complexity" evidence="4">
    <location>
        <begin position="426"/>
        <end position="439"/>
    </location>
</feature>
<dbReference type="Gene3D" id="1.10.150.520">
    <property type="match status" value="1"/>
</dbReference>
<organism evidence="5 6">
    <name type="scientific">Fusarium mundagurra</name>
    <dbReference type="NCBI Taxonomy" id="1567541"/>
    <lineage>
        <taxon>Eukaryota</taxon>
        <taxon>Fungi</taxon>
        <taxon>Dikarya</taxon>
        <taxon>Ascomycota</taxon>
        <taxon>Pezizomycotina</taxon>
        <taxon>Sordariomycetes</taxon>
        <taxon>Hypocreomycetidae</taxon>
        <taxon>Hypocreales</taxon>
        <taxon>Nectriaceae</taxon>
        <taxon>Fusarium</taxon>
        <taxon>Fusarium fujikuroi species complex</taxon>
    </lineage>
</organism>
<feature type="compositionally biased region" description="Polar residues" evidence="4">
    <location>
        <begin position="1"/>
        <end position="11"/>
    </location>
</feature>
<accession>A0A8H6DFJ8</accession>
<reference evidence="5 6" key="1">
    <citation type="submission" date="2020-05" db="EMBL/GenBank/DDBJ databases">
        <title>Identification and distribution of gene clusters putatively required for synthesis of sphingolipid metabolism inhibitors in phylogenetically diverse species of the filamentous fungus Fusarium.</title>
        <authorList>
            <person name="Kim H.-S."/>
            <person name="Busman M."/>
            <person name="Brown D.W."/>
            <person name="Divon H."/>
            <person name="Uhlig S."/>
            <person name="Proctor R.H."/>
        </authorList>
    </citation>
    <scope>NUCLEOTIDE SEQUENCE [LARGE SCALE GENOMIC DNA]</scope>
    <source>
        <strain evidence="5 6">NRRL 66235</strain>
    </source>
</reference>
<proteinExistence type="predicted"/>
<evidence type="ECO:0000256" key="4">
    <source>
        <dbReference type="SAM" id="MobiDB-lite"/>
    </source>
</evidence>
<dbReference type="Pfam" id="PF00702">
    <property type="entry name" value="Hydrolase"/>
    <property type="match status" value="1"/>
</dbReference>
<dbReference type="InterPro" id="IPR023214">
    <property type="entry name" value="HAD_sf"/>
</dbReference>
<dbReference type="SUPFAM" id="SSF56784">
    <property type="entry name" value="HAD-like"/>
    <property type="match status" value="1"/>
</dbReference>
<dbReference type="InterPro" id="IPR036412">
    <property type="entry name" value="HAD-like_sf"/>
</dbReference>
<dbReference type="GO" id="GO:0046872">
    <property type="term" value="F:metal ion binding"/>
    <property type="evidence" value="ECO:0007669"/>
    <property type="project" value="UniProtKB-KW"/>
</dbReference>
<dbReference type="PANTHER" id="PTHR46470">
    <property type="entry name" value="N-ACYLNEURAMINATE-9-PHOSPHATASE"/>
    <property type="match status" value="1"/>
</dbReference>
<dbReference type="InterPro" id="IPR051400">
    <property type="entry name" value="HAD-like_hydrolase"/>
</dbReference>
<name>A0A8H6DFJ8_9HYPO</name>
<dbReference type="PANTHER" id="PTHR46470:SF2">
    <property type="entry name" value="GLYCERALDEHYDE 3-PHOSPHATE PHOSPHATASE"/>
    <property type="match status" value="1"/>
</dbReference>
<comment type="caution">
    <text evidence="5">The sequence shown here is derived from an EMBL/GenBank/DDBJ whole genome shotgun (WGS) entry which is preliminary data.</text>
</comment>
<dbReference type="OrthoDB" id="444127at2759"/>